<dbReference type="Pfam" id="PF03551">
    <property type="entry name" value="PadR"/>
    <property type="match status" value="1"/>
</dbReference>
<evidence type="ECO:0000313" key="2">
    <source>
        <dbReference type="EMBL" id="HGM58663.1"/>
    </source>
</evidence>
<dbReference type="Gene3D" id="1.10.10.10">
    <property type="entry name" value="Winged helix-like DNA-binding domain superfamily/Winged helix DNA-binding domain"/>
    <property type="match status" value="1"/>
</dbReference>
<dbReference type="AlphaFoldDB" id="A0A7C4H967"/>
<reference evidence="2" key="1">
    <citation type="journal article" date="2020" name="mSystems">
        <title>Genome- and Community-Level Interaction Insights into Carbon Utilization and Element Cycling Functions of Hydrothermarchaeota in Hydrothermal Sediment.</title>
        <authorList>
            <person name="Zhou Z."/>
            <person name="Liu Y."/>
            <person name="Xu W."/>
            <person name="Pan J."/>
            <person name="Luo Z.H."/>
            <person name="Li M."/>
        </authorList>
    </citation>
    <scope>NUCLEOTIDE SEQUENCE [LARGE SCALE GENOMIC DNA]</scope>
    <source>
        <strain evidence="2">SpSt-642</strain>
    </source>
</reference>
<proteinExistence type="predicted"/>
<accession>A0A7C4H967</accession>
<dbReference type="EMBL" id="DTBJ01000025">
    <property type="protein sequence ID" value="HGM58663.1"/>
    <property type="molecule type" value="Genomic_DNA"/>
</dbReference>
<evidence type="ECO:0000259" key="1">
    <source>
        <dbReference type="Pfam" id="PF03551"/>
    </source>
</evidence>
<dbReference type="InterPro" id="IPR036390">
    <property type="entry name" value="WH_DNA-bd_sf"/>
</dbReference>
<comment type="caution">
    <text evidence="2">The sequence shown here is derived from an EMBL/GenBank/DDBJ whole genome shotgun (WGS) entry which is preliminary data.</text>
</comment>
<dbReference type="InterPro" id="IPR036388">
    <property type="entry name" value="WH-like_DNA-bd_sf"/>
</dbReference>
<name>A0A7C4H967_STAMA</name>
<dbReference type="InterPro" id="IPR005149">
    <property type="entry name" value="Tscrpt_reg_PadR_N"/>
</dbReference>
<dbReference type="PANTHER" id="PTHR43252">
    <property type="entry name" value="TRANSCRIPTIONAL REGULATOR YQJI"/>
    <property type="match status" value="1"/>
</dbReference>
<sequence length="138" mass="16038">MNRVGKRGLMKILLLSTILKYGRVHGYKIYKELVESSSMKWNPSIGTIYRILNNMTNEGYVEKEIENIGNRRIVYYKATDKGLEEFMKIASCVFNKIITGLEVIVPTIKMLKVNNRLNNEFDSEMSIIRDIVNEYFSS</sequence>
<gene>
    <name evidence="2" type="ORF">ENU14_03635</name>
</gene>
<dbReference type="SUPFAM" id="SSF46785">
    <property type="entry name" value="Winged helix' DNA-binding domain"/>
    <property type="match status" value="1"/>
</dbReference>
<organism evidence="2">
    <name type="scientific">Staphylothermus marinus</name>
    <dbReference type="NCBI Taxonomy" id="2280"/>
    <lineage>
        <taxon>Archaea</taxon>
        <taxon>Thermoproteota</taxon>
        <taxon>Thermoprotei</taxon>
        <taxon>Desulfurococcales</taxon>
        <taxon>Desulfurococcaceae</taxon>
        <taxon>Staphylothermus</taxon>
    </lineage>
</organism>
<dbReference type="PANTHER" id="PTHR43252:SF5">
    <property type="entry name" value="TRANSCRIPTIONAL REGULATOR, PADR-LIKE FAMILY"/>
    <property type="match status" value="1"/>
</dbReference>
<protein>
    <submittedName>
        <fullName evidence="2">PadR family transcriptional regulator</fullName>
    </submittedName>
</protein>
<feature type="domain" description="Transcription regulator PadR N-terminal" evidence="1">
    <location>
        <begin position="18"/>
        <end position="86"/>
    </location>
</feature>